<evidence type="ECO:0000256" key="1">
    <source>
        <dbReference type="SAM" id="Phobius"/>
    </source>
</evidence>
<feature type="transmembrane region" description="Helical" evidence="1">
    <location>
        <begin position="107"/>
        <end position="131"/>
    </location>
</feature>
<feature type="transmembrane region" description="Helical" evidence="1">
    <location>
        <begin position="356"/>
        <end position="377"/>
    </location>
</feature>
<name>A0A4R6Q3X0_9FIRM</name>
<feature type="transmembrane region" description="Helical" evidence="1">
    <location>
        <begin position="151"/>
        <end position="174"/>
    </location>
</feature>
<reference evidence="2 3" key="1">
    <citation type="submission" date="2019-03" db="EMBL/GenBank/DDBJ databases">
        <title>Genomic Encyclopedia of Type Strains, Phase IV (KMG-IV): sequencing the most valuable type-strain genomes for metagenomic binning, comparative biology and taxonomic classification.</title>
        <authorList>
            <person name="Goeker M."/>
        </authorList>
    </citation>
    <scope>NUCLEOTIDE SEQUENCE [LARGE SCALE GENOMIC DNA]</scope>
    <source>
        <strain evidence="2 3">DSM 28287</strain>
    </source>
</reference>
<feature type="transmembrane region" description="Helical" evidence="1">
    <location>
        <begin position="280"/>
        <end position="304"/>
    </location>
</feature>
<dbReference type="AlphaFoldDB" id="A0A4R6Q3X0"/>
<comment type="caution">
    <text evidence="2">The sequence shown here is derived from an EMBL/GenBank/DDBJ whole genome shotgun (WGS) entry which is preliminary data.</text>
</comment>
<accession>A0A4R6Q3X0</accession>
<sequence length="601" mass="67240">MKSANLYSSPSKAWYKENFRRFWVLPLLEFLALFLINILPIILNYSKFENVSDYTETTMSGCNVANIFVFCAVSIVISASVFSYIHGVASSTMIHSMPITRRKLFRASFFSGLIMLIVPVILTSLLFMVVSGAHISPEAVKMHTDSSNYDIITLKAVCIWILESSVMAAFVYAMSNLAGILAGNRLIHVLLAMFINGLPFVLLELVQIYESNFLFGYPDGENLLAFSYVSPVSMAAGKCGQAGYLDIYSYLIYVAVIVAVTLLTSWLYTRIKLERERSACVFPIVSDIVCILLTFICMSLLSLLITSSISETDNGLIQRIPFIVVCIASSVFIYMICRMIADGTTKIFSKVNLKKFGIYVIVVAVFFVFTIFDITGYQQRVPQASKIASVTIESNYAVQSRIHLSSGESVSDVVSLQNAILSEYKNQDFGSASNGESEASDVLSIKYELKSGKTMRRSYTLPDYTGKNGNVKTTKAFKKLYRSTEFSNENLFDTSKTAIKALAEVSLENTYTSNSEVEASEETLISRKDCYGLLKAMNKDLLTMDFNDARTIFINNYDYTSVNLYSNNKDSDESKVSCFYLNKFTKNTIRYLKATGYLDQQ</sequence>
<gene>
    <name evidence="2" type="ORF">EV211_12037</name>
</gene>
<feature type="transmembrane region" description="Helical" evidence="1">
    <location>
        <begin position="63"/>
        <end position="86"/>
    </location>
</feature>
<feature type="transmembrane region" description="Helical" evidence="1">
    <location>
        <begin position="21"/>
        <end position="43"/>
    </location>
</feature>
<feature type="transmembrane region" description="Helical" evidence="1">
    <location>
        <begin position="316"/>
        <end position="336"/>
    </location>
</feature>
<dbReference type="OrthoDB" id="1706490at2"/>
<keyword evidence="1" id="KW-0472">Membrane</keyword>
<dbReference type="Proteomes" id="UP000295500">
    <property type="component" value="Unassembled WGS sequence"/>
</dbReference>
<proteinExistence type="predicted"/>
<dbReference type="RefSeq" id="WP_133528600.1">
    <property type="nucleotide sequence ID" value="NZ_SNXO01000020.1"/>
</dbReference>
<keyword evidence="1" id="KW-1133">Transmembrane helix</keyword>
<keyword evidence="1" id="KW-0812">Transmembrane</keyword>
<dbReference type="EMBL" id="SNXO01000020">
    <property type="protein sequence ID" value="TDP54629.1"/>
    <property type="molecule type" value="Genomic_DNA"/>
</dbReference>
<evidence type="ECO:0000313" key="3">
    <source>
        <dbReference type="Proteomes" id="UP000295500"/>
    </source>
</evidence>
<feature type="transmembrane region" description="Helical" evidence="1">
    <location>
        <begin position="247"/>
        <end position="268"/>
    </location>
</feature>
<evidence type="ECO:0008006" key="4">
    <source>
        <dbReference type="Google" id="ProtNLM"/>
    </source>
</evidence>
<organism evidence="2 3">
    <name type="scientific">Aminicella lysinilytica</name>
    <dbReference type="NCBI Taxonomy" id="433323"/>
    <lineage>
        <taxon>Bacteria</taxon>
        <taxon>Bacillati</taxon>
        <taxon>Bacillota</taxon>
        <taxon>Clostridia</taxon>
        <taxon>Peptostreptococcales</taxon>
        <taxon>Anaerovoracaceae</taxon>
        <taxon>Aminicella</taxon>
    </lineage>
</organism>
<protein>
    <recommendedName>
        <fullName evidence="4">ABC-2 type transport system permease protein</fullName>
    </recommendedName>
</protein>
<feature type="transmembrane region" description="Helical" evidence="1">
    <location>
        <begin position="186"/>
        <end position="209"/>
    </location>
</feature>
<evidence type="ECO:0000313" key="2">
    <source>
        <dbReference type="EMBL" id="TDP54629.1"/>
    </source>
</evidence>
<keyword evidence="3" id="KW-1185">Reference proteome</keyword>